<sequence>MTTIDKEFRIRTDFQTNLTFSSLKELLIKTASTFPFENLAIINNQMQPITKENLITKLLVNHEGGLCYELNPLLYYFLKENDWEVKLIRGVVYDHSNQGWSKTGNTHVLILLTHEHKQYIIDTGFGNNLPLAPVPLSGEIMTTENGAYHIGQRDGALTLEMKKLGDQEWKTGYRFDVDDIVKEHSDLDHVQQTIFSSPISPFNKKLIITQISEGGSLTLTEGSFTKNVQGKIEKKQISKEEVQKLAKLHFGLELA</sequence>
<gene>
    <name evidence="3" type="ORF">J2S17_000379</name>
</gene>
<organism evidence="3 4">
    <name type="scientific">Cytobacillus purgationiresistens</name>
    <dbReference type="NCBI Taxonomy" id="863449"/>
    <lineage>
        <taxon>Bacteria</taxon>
        <taxon>Bacillati</taxon>
        <taxon>Bacillota</taxon>
        <taxon>Bacilli</taxon>
        <taxon>Bacillales</taxon>
        <taxon>Bacillaceae</taxon>
        <taxon>Cytobacillus</taxon>
    </lineage>
</organism>
<keyword evidence="3" id="KW-0012">Acyltransferase</keyword>
<dbReference type="RefSeq" id="WP_307471317.1">
    <property type="nucleotide sequence ID" value="NZ_JAUSUB010000001.1"/>
</dbReference>
<evidence type="ECO:0000256" key="1">
    <source>
        <dbReference type="ARBA" id="ARBA00006547"/>
    </source>
</evidence>
<dbReference type="InterPro" id="IPR038765">
    <property type="entry name" value="Papain-like_cys_pep_sf"/>
</dbReference>
<dbReference type="GO" id="GO:0046990">
    <property type="term" value="F:N-hydroxyarylamine O-acetyltransferase activity"/>
    <property type="evidence" value="ECO:0007669"/>
    <property type="project" value="UniProtKB-EC"/>
</dbReference>
<evidence type="ECO:0000313" key="3">
    <source>
        <dbReference type="EMBL" id="MDQ0268510.1"/>
    </source>
</evidence>
<accession>A0ABU0AB82</accession>
<comment type="caution">
    <text evidence="3">The sequence shown here is derived from an EMBL/GenBank/DDBJ whole genome shotgun (WGS) entry which is preliminary data.</text>
</comment>
<dbReference type="Proteomes" id="UP001238088">
    <property type="component" value="Unassembled WGS sequence"/>
</dbReference>
<reference evidence="3 4" key="1">
    <citation type="submission" date="2023-07" db="EMBL/GenBank/DDBJ databases">
        <title>Genomic Encyclopedia of Type Strains, Phase IV (KMG-IV): sequencing the most valuable type-strain genomes for metagenomic binning, comparative biology and taxonomic classification.</title>
        <authorList>
            <person name="Goeker M."/>
        </authorList>
    </citation>
    <scope>NUCLEOTIDE SEQUENCE [LARGE SCALE GENOMIC DNA]</scope>
    <source>
        <strain evidence="3 4">DSM 23494</strain>
    </source>
</reference>
<keyword evidence="4" id="KW-1185">Reference proteome</keyword>
<comment type="similarity">
    <text evidence="1 2">Belongs to the arylamine N-acetyltransferase family.</text>
</comment>
<dbReference type="Gene3D" id="3.30.2140.20">
    <property type="match status" value="1"/>
</dbReference>
<dbReference type="SUPFAM" id="SSF54001">
    <property type="entry name" value="Cysteine proteinases"/>
    <property type="match status" value="1"/>
</dbReference>
<evidence type="ECO:0000256" key="2">
    <source>
        <dbReference type="RuleBase" id="RU003452"/>
    </source>
</evidence>
<evidence type="ECO:0000313" key="4">
    <source>
        <dbReference type="Proteomes" id="UP001238088"/>
    </source>
</evidence>
<dbReference type="PANTHER" id="PTHR11786:SF0">
    <property type="entry name" value="ARYLAMINE N-ACETYLTRANSFERASE 4-RELATED"/>
    <property type="match status" value="1"/>
</dbReference>
<dbReference type="PANTHER" id="PTHR11786">
    <property type="entry name" value="N-HYDROXYARYLAMINE O-ACETYLTRANSFERASE"/>
    <property type="match status" value="1"/>
</dbReference>
<proteinExistence type="inferred from homology"/>
<dbReference type="PRINTS" id="PR01543">
    <property type="entry name" value="ANATRNSFRASE"/>
</dbReference>
<protein>
    <submittedName>
        <fullName evidence="3">N-hydroxyarylamine O-acetyltransferase</fullName>
        <ecNumber evidence="3">2.3.1.118</ecNumber>
    </submittedName>
</protein>
<dbReference type="EC" id="2.3.1.118" evidence="3"/>
<name>A0ABU0AB82_9BACI</name>
<keyword evidence="3" id="KW-0808">Transferase</keyword>
<dbReference type="Pfam" id="PF00797">
    <property type="entry name" value="Acetyltransf_2"/>
    <property type="match status" value="1"/>
</dbReference>
<dbReference type="EMBL" id="JAUSUB010000001">
    <property type="protein sequence ID" value="MDQ0268510.1"/>
    <property type="molecule type" value="Genomic_DNA"/>
</dbReference>
<dbReference type="InterPro" id="IPR001447">
    <property type="entry name" value="Arylamine_N-AcTrfase"/>
</dbReference>
<dbReference type="InterPro" id="IPR053710">
    <property type="entry name" value="Arylamine_NAT_domain_sf"/>
</dbReference>